<dbReference type="InterPro" id="IPR006323">
    <property type="entry name" value="Phosphonoacetald_hydro"/>
</dbReference>
<dbReference type="GO" id="GO:0019700">
    <property type="term" value="P:organic phosphonate catabolic process"/>
    <property type="evidence" value="ECO:0007669"/>
    <property type="project" value="InterPro"/>
</dbReference>
<dbReference type="Proteomes" id="UP001152795">
    <property type="component" value="Unassembled WGS sequence"/>
</dbReference>
<dbReference type="InterPro" id="IPR023198">
    <property type="entry name" value="PGP-like_dom2"/>
</dbReference>
<evidence type="ECO:0000256" key="4">
    <source>
        <dbReference type="ARBA" id="ARBA00022801"/>
    </source>
</evidence>
<comment type="caution">
    <text evidence="7">The sequence shown here is derived from an EMBL/GenBank/DDBJ whole genome shotgun (WGS) entry which is preliminary data.</text>
</comment>
<dbReference type="HAMAP" id="MF_01375">
    <property type="entry name" value="PhnX"/>
    <property type="match status" value="1"/>
</dbReference>
<proteinExistence type="inferred from homology"/>
<dbReference type="AlphaFoldDB" id="A0A7D9I0E9"/>
<keyword evidence="6" id="KW-0704">Schiff base</keyword>
<evidence type="ECO:0000256" key="6">
    <source>
        <dbReference type="ARBA" id="ARBA00023270"/>
    </source>
</evidence>
<dbReference type="SUPFAM" id="SSF56784">
    <property type="entry name" value="HAD-like"/>
    <property type="match status" value="1"/>
</dbReference>
<organism evidence="7 8">
    <name type="scientific">Paramuricea clavata</name>
    <name type="common">Red gorgonian</name>
    <name type="synonym">Violescent sea-whip</name>
    <dbReference type="NCBI Taxonomy" id="317549"/>
    <lineage>
        <taxon>Eukaryota</taxon>
        <taxon>Metazoa</taxon>
        <taxon>Cnidaria</taxon>
        <taxon>Anthozoa</taxon>
        <taxon>Octocorallia</taxon>
        <taxon>Malacalcyonacea</taxon>
        <taxon>Plexauridae</taxon>
        <taxon>Paramuricea</taxon>
    </lineage>
</organism>
<dbReference type="InterPro" id="IPR050155">
    <property type="entry name" value="HAD-like_hydrolase_sf"/>
</dbReference>
<name>A0A7D9I0E9_PARCT</name>
<dbReference type="GO" id="GO:0046872">
    <property type="term" value="F:metal ion binding"/>
    <property type="evidence" value="ECO:0007669"/>
    <property type="project" value="UniProtKB-KW"/>
</dbReference>
<comment type="cofactor">
    <cofactor evidence="1">
        <name>Mg(2+)</name>
        <dbReference type="ChEBI" id="CHEBI:18420"/>
    </cofactor>
</comment>
<dbReference type="Gene3D" id="3.40.50.1000">
    <property type="entry name" value="HAD superfamily/HAD-like"/>
    <property type="match status" value="1"/>
</dbReference>
<dbReference type="GO" id="GO:0050194">
    <property type="term" value="F:phosphonoacetaldehyde hydrolase activity"/>
    <property type="evidence" value="ECO:0007669"/>
    <property type="project" value="InterPro"/>
</dbReference>
<dbReference type="EMBL" id="CACRXK020002640">
    <property type="protein sequence ID" value="CAB3995326.1"/>
    <property type="molecule type" value="Genomic_DNA"/>
</dbReference>
<protein>
    <submittedName>
        <fullName evidence="7">Phosphonoacetaldehyde hydrolase</fullName>
    </submittedName>
</protein>
<accession>A0A7D9I0E9</accession>
<evidence type="ECO:0000313" key="8">
    <source>
        <dbReference type="Proteomes" id="UP001152795"/>
    </source>
</evidence>
<gene>
    <name evidence="7" type="ORF">PACLA_8A057924</name>
</gene>
<evidence type="ECO:0000256" key="3">
    <source>
        <dbReference type="ARBA" id="ARBA00022723"/>
    </source>
</evidence>
<dbReference type="PANTHER" id="PTHR43434:SF19">
    <property type="entry name" value="PHOSPHONOACETALDEHYDE HYDROLASE"/>
    <property type="match status" value="1"/>
</dbReference>
<dbReference type="GO" id="GO:0008967">
    <property type="term" value="F:phosphoglycolate phosphatase activity"/>
    <property type="evidence" value="ECO:0007669"/>
    <property type="project" value="TreeGrafter"/>
</dbReference>
<dbReference type="GO" id="GO:0005829">
    <property type="term" value="C:cytosol"/>
    <property type="evidence" value="ECO:0007669"/>
    <property type="project" value="TreeGrafter"/>
</dbReference>
<keyword evidence="8" id="KW-1185">Reference proteome</keyword>
<dbReference type="PANTHER" id="PTHR43434">
    <property type="entry name" value="PHOSPHOGLYCOLATE PHOSPHATASE"/>
    <property type="match status" value="1"/>
</dbReference>
<keyword evidence="5" id="KW-0460">Magnesium</keyword>
<dbReference type="Gene3D" id="1.10.150.240">
    <property type="entry name" value="Putative phosphatase, domain 2"/>
    <property type="match status" value="1"/>
</dbReference>
<dbReference type="NCBIfam" id="TIGR01422">
    <property type="entry name" value="phosphonatase"/>
    <property type="match status" value="1"/>
</dbReference>
<dbReference type="SFLD" id="SFLDS00003">
    <property type="entry name" value="Haloacid_Dehalogenase"/>
    <property type="match status" value="1"/>
</dbReference>
<dbReference type="GO" id="GO:0006281">
    <property type="term" value="P:DNA repair"/>
    <property type="evidence" value="ECO:0007669"/>
    <property type="project" value="TreeGrafter"/>
</dbReference>
<dbReference type="OrthoDB" id="40579at2759"/>
<evidence type="ECO:0000313" key="7">
    <source>
        <dbReference type="EMBL" id="CAB3995326.1"/>
    </source>
</evidence>
<comment type="subunit">
    <text evidence="2">Homodimer.</text>
</comment>
<evidence type="ECO:0000256" key="5">
    <source>
        <dbReference type="ARBA" id="ARBA00022842"/>
    </source>
</evidence>
<sequence length="334" mass="37179">MLSVLRKASGLKSFSQAACLNQLLQRYMSNAVVGVKPAHKTAKAFESIPGALLTNPRTEYRNVRIYQGKIKAVVLDWAGTVVDCGVLSPAIVFRKVFELEGVPITNEEAREPMGMHKKVHIRTVTQMDSVRKRWKEKFGRSPNEEDVERIYENSVPIQLACLEEYSEMITGAVETVNLLQKEWGLKIGSTTGFTTPMLDILKKISAENGYIPDCYVAADQVPQARPYPYMVWMNAIQLDVNPISAIVKVDDTKDGIREGISAGCWSVGLARTGNYVALNENEIDELSEEEYELKIAKSYETLANAGAHYVIDSIAELPPVIEDINRRLAAGERP</sequence>
<dbReference type="InterPro" id="IPR023214">
    <property type="entry name" value="HAD_sf"/>
</dbReference>
<reference evidence="7" key="1">
    <citation type="submission" date="2020-04" db="EMBL/GenBank/DDBJ databases">
        <authorList>
            <person name="Alioto T."/>
            <person name="Alioto T."/>
            <person name="Gomez Garrido J."/>
        </authorList>
    </citation>
    <scope>NUCLEOTIDE SEQUENCE</scope>
    <source>
        <strain evidence="7">A484AB</strain>
    </source>
</reference>
<dbReference type="InterPro" id="IPR036412">
    <property type="entry name" value="HAD-like_sf"/>
</dbReference>
<evidence type="ECO:0000256" key="1">
    <source>
        <dbReference type="ARBA" id="ARBA00001946"/>
    </source>
</evidence>
<keyword evidence="3" id="KW-0479">Metal-binding</keyword>
<dbReference type="SFLD" id="SFLDG01129">
    <property type="entry name" value="C1.5:_HAD__Beta-PGM__Phosphata"/>
    <property type="match status" value="1"/>
</dbReference>
<keyword evidence="4 7" id="KW-0378">Hydrolase</keyword>
<dbReference type="FunFam" id="1.10.150.240:FF:000006">
    <property type="entry name" value="Phosphonoacetaldehyde hydrolase"/>
    <property type="match status" value="1"/>
</dbReference>
<evidence type="ECO:0000256" key="2">
    <source>
        <dbReference type="ARBA" id="ARBA00011738"/>
    </source>
</evidence>
<dbReference type="Pfam" id="PF00702">
    <property type="entry name" value="Hydrolase"/>
    <property type="match status" value="1"/>
</dbReference>